<evidence type="ECO:0000313" key="4">
    <source>
        <dbReference type="EMBL" id="KRN28149.1"/>
    </source>
</evidence>
<organism evidence="5 6">
    <name type="scientific">Lactobacillus selangorensis</name>
    <dbReference type="NCBI Taxonomy" id="81857"/>
    <lineage>
        <taxon>Bacteria</taxon>
        <taxon>Bacillati</taxon>
        <taxon>Bacillota</taxon>
        <taxon>Bacilli</taxon>
        <taxon>Lactobacillales</taxon>
        <taxon>Lactobacillaceae</taxon>
        <taxon>Lactobacillus</taxon>
    </lineage>
</organism>
<keyword evidence="6" id="KW-1185">Reference proteome</keyword>
<dbReference type="AlphaFoldDB" id="A0A0R2FR59"/>
<dbReference type="EMBL" id="JQAT01000004">
    <property type="protein sequence ID" value="KRN28149.1"/>
    <property type="molecule type" value="Genomic_DNA"/>
</dbReference>
<dbReference type="PATRIC" id="fig|81857.3.peg.1612"/>
<protein>
    <recommendedName>
        <fullName evidence="3">HTH tetR-type domain-containing protein</fullName>
    </recommendedName>
</protein>
<dbReference type="GO" id="GO:0003677">
    <property type="term" value="F:DNA binding"/>
    <property type="evidence" value="ECO:0007669"/>
    <property type="project" value="UniProtKB-UniRule"/>
</dbReference>
<proteinExistence type="predicted"/>
<dbReference type="STRING" id="81857.IV38_GL001601"/>
<accession>A0A0R2FR59</accession>
<evidence type="ECO:0000256" key="2">
    <source>
        <dbReference type="PROSITE-ProRule" id="PRU00335"/>
    </source>
</evidence>
<evidence type="ECO:0000313" key="7">
    <source>
        <dbReference type="Proteomes" id="UP000051751"/>
    </source>
</evidence>
<keyword evidence="1 2" id="KW-0238">DNA-binding</keyword>
<comment type="caution">
    <text evidence="5">The sequence shown here is derived from an EMBL/GenBank/DDBJ whole genome shotgun (WGS) entry which is preliminary data.</text>
</comment>
<dbReference type="SUPFAM" id="SSF46689">
    <property type="entry name" value="Homeodomain-like"/>
    <property type="match status" value="1"/>
</dbReference>
<dbReference type="PROSITE" id="PS50977">
    <property type="entry name" value="HTH_TETR_2"/>
    <property type="match status" value="1"/>
</dbReference>
<evidence type="ECO:0000256" key="1">
    <source>
        <dbReference type="ARBA" id="ARBA00023125"/>
    </source>
</evidence>
<feature type="DNA-binding region" description="H-T-H motif" evidence="2">
    <location>
        <begin position="32"/>
        <end position="51"/>
    </location>
</feature>
<evidence type="ECO:0000313" key="6">
    <source>
        <dbReference type="Proteomes" id="UP000051645"/>
    </source>
</evidence>
<dbReference type="Proteomes" id="UP000051751">
    <property type="component" value="Unassembled WGS sequence"/>
</dbReference>
<name>A0A0R2FR59_9LACO</name>
<evidence type="ECO:0000313" key="5">
    <source>
        <dbReference type="EMBL" id="KRN30975.1"/>
    </source>
</evidence>
<reference evidence="6 7" key="1">
    <citation type="journal article" date="2015" name="Genome Announc.">
        <title>Expanding the biotechnology potential of lactobacilli through comparative genomics of 213 strains and associated genera.</title>
        <authorList>
            <person name="Sun Z."/>
            <person name="Harris H.M."/>
            <person name="McCann A."/>
            <person name="Guo C."/>
            <person name="Argimon S."/>
            <person name="Zhang W."/>
            <person name="Yang X."/>
            <person name="Jeffery I.B."/>
            <person name="Cooney J.C."/>
            <person name="Kagawa T.F."/>
            <person name="Liu W."/>
            <person name="Song Y."/>
            <person name="Salvetti E."/>
            <person name="Wrobel A."/>
            <person name="Rasinkangas P."/>
            <person name="Parkhill J."/>
            <person name="Rea M.C."/>
            <person name="O'Sullivan O."/>
            <person name="Ritari J."/>
            <person name="Douillard F.P."/>
            <person name="Paul Ross R."/>
            <person name="Yang R."/>
            <person name="Briner A.E."/>
            <person name="Felis G.E."/>
            <person name="de Vos W.M."/>
            <person name="Barrangou R."/>
            <person name="Klaenhammer T.R."/>
            <person name="Caufield P.W."/>
            <person name="Cui Y."/>
            <person name="Zhang H."/>
            <person name="O'Toole P.W."/>
        </authorList>
    </citation>
    <scope>NUCLEOTIDE SEQUENCE [LARGE SCALE GENOMIC DNA]</scope>
    <source>
        <strain evidence="4 7">ATCC BAA-66</strain>
        <strain evidence="5 6">DSM 13344</strain>
    </source>
</reference>
<gene>
    <name evidence="4" type="ORF">IV38_GL001601</name>
    <name evidence="5" type="ORF">IV40_GL001614</name>
</gene>
<dbReference type="PANTHER" id="PTHR43479:SF11">
    <property type="entry name" value="ACREF_ENVCD OPERON REPRESSOR-RELATED"/>
    <property type="match status" value="1"/>
</dbReference>
<evidence type="ECO:0000259" key="3">
    <source>
        <dbReference type="PROSITE" id="PS50977"/>
    </source>
</evidence>
<dbReference type="InterPro" id="IPR050624">
    <property type="entry name" value="HTH-type_Tx_Regulator"/>
</dbReference>
<dbReference type="InterPro" id="IPR001647">
    <property type="entry name" value="HTH_TetR"/>
</dbReference>
<dbReference type="Gene3D" id="1.10.357.10">
    <property type="entry name" value="Tetracycline Repressor, domain 2"/>
    <property type="match status" value="1"/>
</dbReference>
<dbReference type="OrthoDB" id="9810250at2"/>
<dbReference type="RefSeq" id="WP_057770132.1">
    <property type="nucleotide sequence ID" value="NZ_JQAT01000004.1"/>
</dbReference>
<dbReference type="EMBL" id="JQAZ01000005">
    <property type="protein sequence ID" value="KRN30975.1"/>
    <property type="molecule type" value="Genomic_DNA"/>
</dbReference>
<sequence length="218" mass="24524">MTTQNAKVTKTLQAIEAALIKLVRTKGLQKITVADITKAAHINRGTFYLHYLDKEDLVDRTEAELFDGVDAILGRYIYEPMSQLAFLDESKDLLREVVTAVGKYALTGQRFALVQALSGPQGDPYFRNRGKELLRKYLAITPNEQTANGIAGQVVQEFIIQGLIDIVLTWFQQQPEQASADELVQLIIDTRFLSPYALLKQLRPTEVEKNGHVTEVDF</sequence>
<feature type="domain" description="HTH tetR-type" evidence="3">
    <location>
        <begin position="9"/>
        <end position="69"/>
    </location>
</feature>
<dbReference type="Pfam" id="PF00440">
    <property type="entry name" value="TetR_N"/>
    <property type="match status" value="1"/>
</dbReference>
<dbReference type="PANTHER" id="PTHR43479">
    <property type="entry name" value="ACREF/ENVCD OPERON REPRESSOR-RELATED"/>
    <property type="match status" value="1"/>
</dbReference>
<dbReference type="Proteomes" id="UP000051645">
    <property type="component" value="Unassembled WGS sequence"/>
</dbReference>
<dbReference type="InterPro" id="IPR009057">
    <property type="entry name" value="Homeodomain-like_sf"/>
</dbReference>